<name>A0A0A8UVQ3_LEGHA</name>
<dbReference type="EMBL" id="LN681225">
    <property type="protein sequence ID" value="CEK11586.1"/>
    <property type="molecule type" value="Genomic_DNA"/>
</dbReference>
<dbReference type="Pfam" id="PF07883">
    <property type="entry name" value="Cupin_2"/>
    <property type="match status" value="1"/>
</dbReference>
<dbReference type="Proteomes" id="UP000032803">
    <property type="component" value="Chromosome I"/>
</dbReference>
<keyword evidence="1" id="KW-0479">Metal-binding</keyword>
<dbReference type="PATRIC" id="fig|449.7.peg.1033"/>
<feature type="domain" description="Cupin type-2" evidence="2">
    <location>
        <begin position="51"/>
        <end position="121"/>
    </location>
</feature>
<dbReference type="GO" id="GO:0046872">
    <property type="term" value="F:metal ion binding"/>
    <property type="evidence" value="ECO:0007669"/>
    <property type="project" value="UniProtKB-KW"/>
</dbReference>
<dbReference type="PANTHER" id="PTHR35848">
    <property type="entry name" value="OXALATE-BINDING PROTEIN"/>
    <property type="match status" value="1"/>
</dbReference>
<organism evidence="3 4">
    <name type="scientific">Legionella hackeliae</name>
    <dbReference type="NCBI Taxonomy" id="449"/>
    <lineage>
        <taxon>Bacteria</taxon>
        <taxon>Pseudomonadati</taxon>
        <taxon>Pseudomonadota</taxon>
        <taxon>Gammaproteobacteria</taxon>
        <taxon>Legionellales</taxon>
        <taxon>Legionellaceae</taxon>
        <taxon>Legionella</taxon>
    </lineage>
</organism>
<dbReference type="InterPro" id="IPR011051">
    <property type="entry name" value="RmlC_Cupin_sf"/>
</dbReference>
<dbReference type="InterPro" id="IPR014710">
    <property type="entry name" value="RmlC-like_jellyroll"/>
</dbReference>
<evidence type="ECO:0000256" key="1">
    <source>
        <dbReference type="ARBA" id="ARBA00022723"/>
    </source>
</evidence>
<dbReference type="SUPFAM" id="SSF51182">
    <property type="entry name" value="RmlC-like cupins"/>
    <property type="match status" value="1"/>
</dbReference>
<dbReference type="KEGG" id="lha:LHA_2580"/>
<dbReference type="InterPro" id="IPR013096">
    <property type="entry name" value="Cupin_2"/>
</dbReference>
<gene>
    <name evidence="3" type="ORF">LHA_2580</name>
</gene>
<sequence>MNKDNCPIMATNAPARTKPSVYPEPFPSMMTGREKHPLGDLFGIKKFGISLARLLPGAQSSLLHRHSLQEEFIFILEGHPTLVTDMDEIQLQPGMCAGFTPDGLAHQLVNRTSASVVYLEIGDRTEGDRVSYPNNDLVASFDINGEWRSPIKMVNPMENF</sequence>
<evidence type="ECO:0000313" key="3">
    <source>
        <dbReference type="EMBL" id="CEK11586.1"/>
    </source>
</evidence>
<proteinExistence type="predicted"/>
<keyword evidence="4" id="KW-1185">Reference proteome</keyword>
<protein>
    <recommendedName>
        <fullName evidence="2">Cupin type-2 domain-containing protein</fullName>
    </recommendedName>
</protein>
<evidence type="ECO:0000313" key="4">
    <source>
        <dbReference type="Proteomes" id="UP000032803"/>
    </source>
</evidence>
<dbReference type="PANTHER" id="PTHR35848:SF9">
    <property type="entry name" value="SLL1358 PROTEIN"/>
    <property type="match status" value="1"/>
</dbReference>
<evidence type="ECO:0000259" key="2">
    <source>
        <dbReference type="Pfam" id="PF07883"/>
    </source>
</evidence>
<dbReference type="AlphaFoldDB" id="A0A0A8UVQ3"/>
<dbReference type="InterPro" id="IPR051610">
    <property type="entry name" value="GPI/OXD"/>
</dbReference>
<dbReference type="Gene3D" id="2.60.120.10">
    <property type="entry name" value="Jelly Rolls"/>
    <property type="match status" value="1"/>
</dbReference>
<dbReference type="CDD" id="cd02224">
    <property type="entry name" value="cupin_SPO2919-like"/>
    <property type="match status" value="1"/>
</dbReference>
<dbReference type="RefSeq" id="WP_269447699.1">
    <property type="nucleotide sequence ID" value="NZ_LN681225.1"/>
</dbReference>
<reference evidence="4" key="1">
    <citation type="submission" date="2014-09" db="EMBL/GenBank/DDBJ databases">
        <authorList>
            <person name="Gomez-Valero L."/>
        </authorList>
    </citation>
    <scope>NUCLEOTIDE SEQUENCE [LARGE SCALE GENOMIC DNA]</scope>
    <source>
        <strain evidence="4">ATCC35250</strain>
    </source>
</reference>
<dbReference type="STRING" id="449.LHA_2580"/>
<accession>A0A0A8UVQ3</accession>
<dbReference type="HOGENOM" id="CLU_139002_0_0_6"/>